<name>A0A848KQS5_9ACTN</name>
<evidence type="ECO:0000313" key="2">
    <source>
        <dbReference type="EMBL" id="NMO00710.1"/>
    </source>
</evidence>
<feature type="compositionally biased region" description="Basic and acidic residues" evidence="1">
    <location>
        <begin position="47"/>
        <end position="77"/>
    </location>
</feature>
<organism evidence="2 3">
    <name type="scientific">Gordonia asplenii</name>
    <dbReference type="NCBI Taxonomy" id="2725283"/>
    <lineage>
        <taxon>Bacteria</taxon>
        <taxon>Bacillati</taxon>
        <taxon>Actinomycetota</taxon>
        <taxon>Actinomycetes</taxon>
        <taxon>Mycobacteriales</taxon>
        <taxon>Gordoniaceae</taxon>
        <taxon>Gordonia</taxon>
    </lineage>
</organism>
<keyword evidence="3" id="KW-1185">Reference proteome</keyword>
<protein>
    <recommendedName>
        <fullName evidence="4">HNH endonuclease</fullName>
    </recommendedName>
</protein>
<reference evidence="2 3" key="1">
    <citation type="submission" date="2020-04" db="EMBL/GenBank/DDBJ databases">
        <title>Gordonia sp. nov. TBRC 11910.</title>
        <authorList>
            <person name="Suriyachadkun C."/>
        </authorList>
    </citation>
    <scope>NUCLEOTIDE SEQUENCE [LARGE SCALE GENOMIC DNA]</scope>
    <source>
        <strain evidence="2 3">TBRC 11910</strain>
    </source>
</reference>
<dbReference type="Proteomes" id="UP000550729">
    <property type="component" value="Unassembled WGS sequence"/>
</dbReference>
<comment type="caution">
    <text evidence="2">The sequence shown here is derived from an EMBL/GenBank/DDBJ whole genome shotgun (WGS) entry which is preliminary data.</text>
</comment>
<accession>A0A848KQS5</accession>
<evidence type="ECO:0000256" key="1">
    <source>
        <dbReference type="SAM" id="MobiDB-lite"/>
    </source>
</evidence>
<proteinExistence type="predicted"/>
<feature type="non-terminal residue" evidence="2">
    <location>
        <position position="1"/>
    </location>
</feature>
<feature type="region of interest" description="Disordered" evidence="1">
    <location>
        <begin position="28"/>
        <end position="101"/>
    </location>
</feature>
<dbReference type="EMBL" id="JABBNB010000004">
    <property type="protein sequence ID" value="NMO00710.1"/>
    <property type="molecule type" value="Genomic_DNA"/>
</dbReference>
<dbReference type="AlphaFoldDB" id="A0A848KQS5"/>
<evidence type="ECO:0000313" key="3">
    <source>
        <dbReference type="Proteomes" id="UP000550729"/>
    </source>
</evidence>
<gene>
    <name evidence="2" type="ORF">HH308_05710</name>
</gene>
<sequence length="101" mass="11207">VFITPEGTVIEGRAGPGLDLFPGLARYRFTTPQTPGRRQPAPPHTPSDPHRTRTADKHARRRAERDRNRRARTDGRCIEPPAVRAHIAADDAATHLGDPPY</sequence>
<evidence type="ECO:0008006" key="4">
    <source>
        <dbReference type="Google" id="ProtNLM"/>
    </source>
</evidence>